<feature type="domain" description="RNA polymerase sigma factor 70 region 4 type 2" evidence="8">
    <location>
        <begin position="125"/>
        <end position="176"/>
    </location>
</feature>
<keyword evidence="5 6" id="KW-0804">Transcription</keyword>
<evidence type="ECO:0000256" key="3">
    <source>
        <dbReference type="ARBA" id="ARBA00023082"/>
    </source>
</evidence>
<evidence type="ECO:0000259" key="7">
    <source>
        <dbReference type="Pfam" id="PF04542"/>
    </source>
</evidence>
<evidence type="ECO:0000256" key="4">
    <source>
        <dbReference type="ARBA" id="ARBA00023125"/>
    </source>
</evidence>
<evidence type="ECO:0000256" key="5">
    <source>
        <dbReference type="ARBA" id="ARBA00023163"/>
    </source>
</evidence>
<protein>
    <recommendedName>
        <fullName evidence="6">RNA polymerase sigma factor</fullName>
    </recommendedName>
</protein>
<reference evidence="9 10" key="1">
    <citation type="journal article" date="2013" name="Int. J. Syst. Evol. Microbiol.">
        <title>Marinoscillum luteum sp. nov., isolated from marine sediment.</title>
        <authorList>
            <person name="Cha I.T."/>
            <person name="Park S.J."/>
            <person name="Kim S.J."/>
            <person name="Kim J.G."/>
            <person name="Jung M.Y."/>
            <person name="Shin K.S."/>
            <person name="Kwon K.K."/>
            <person name="Yang S.H."/>
            <person name="Seo Y.S."/>
            <person name="Rhee S.K."/>
        </authorList>
    </citation>
    <scope>NUCLEOTIDE SEQUENCE [LARGE SCALE GENOMIC DNA]</scope>
    <source>
        <strain evidence="9 10">KCTC 23939</strain>
    </source>
</reference>
<proteinExistence type="inferred from homology"/>
<dbReference type="InterPro" id="IPR007627">
    <property type="entry name" value="RNA_pol_sigma70_r2"/>
</dbReference>
<evidence type="ECO:0000259" key="8">
    <source>
        <dbReference type="Pfam" id="PF08281"/>
    </source>
</evidence>
<gene>
    <name evidence="9" type="ORF">ACHKAR_04585</name>
</gene>
<dbReference type="InterPro" id="IPR014284">
    <property type="entry name" value="RNA_pol_sigma-70_dom"/>
</dbReference>
<dbReference type="PANTHER" id="PTHR43133">
    <property type="entry name" value="RNA POLYMERASE ECF-TYPE SIGMA FACTO"/>
    <property type="match status" value="1"/>
</dbReference>
<dbReference type="Pfam" id="PF04542">
    <property type="entry name" value="Sigma70_r2"/>
    <property type="match status" value="1"/>
</dbReference>
<organism evidence="9 10">
    <name type="scientific">Marinoscillum luteum</name>
    <dbReference type="NCBI Taxonomy" id="861051"/>
    <lineage>
        <taxon>Bacteria</taxon>
        <taxon>Pseudomonadati</taxon>
        <taxon>Bacteroidota</taxon>
        <taxon>Cytophagia</taxon>
        <taxon>Cytophagales</taxon>
        <taxon>Reichenbachiellaceae</taxon>
        <taxon>Marinoscillum</taxon>
    </lineage>
</organism>
<dbReference type="RefSeq" id="WP_395416370.1">
    <property type="nucleotide sequence ID" value="NZ_JBIPKE010000012.1"/>
</dbReference>
<keyword evidence="4 6" id="KW-0238">DNA-binding</keyword>
<dbReference type="Gene3D" id="1.10.10.10">
    <property type="entry name" value="Winged helix-like DNA-binding domain superfamily/Winged helix DNA-binding domain"/>
    <property type="match status" value="1"/>
</dbReference>
<dbReference type="Proteomes" id="UP001610063">
    <property type="component" value="Unassembled WGS sequence"/>
</dbReference>
<dbReference type="PANTHER" id="PTHR43133:SF51">
    <property type="entry name" value="RNA POLYMERASE SIGMA FACTOR"/>
    <property type="match status" value="1"/>
</dbReference>
<dbReference type="SUPFAM" id="SSF88946">
    <property type="entry name" value="Sigma2 domain of RNA polymerase sigma factors"/>
    <property type="match status" value="1"/>
</dbReference>
<comment type="similarity">
    <text evidence="1 6">Belongs to the sigma-70 factor family. ECF subfamily.</text>
</comment>
<accession>A0ABW7N5J1</accession>
<dbReference type="CDD" id="cd06171">
    <property type="entry name" value="Sigma70_r4"/>
    <property type="match status" value="1"/>
</dbReference>
<sequence length="187" mass="21400">MGLEASTVNLHFEIIERCRHGDEAAQYELYRLYSKAMFNTAFRICGAREEAEDVLQESFLSAFKHIASYRAEASFGAWLKRIVVNKALSALKKNAREALMLEEVVDEHQYEVQNNDTPATIDVDRVRMAVMELPTGFRSVLSLYLFEGYDHKEISEILGISESTSKTQYKRAKDKLRSLLEKEVSHG</sequence>
<evidence type="ECO:0000313" key="9">
    <source>
        <dbReference type="EMBL" id="MFH6982702.1"/>
    </source>
</evidence>
<dbReference type="InterPro" id="IPR013249">
    <property type="entry name" value="RNA_pol_sigma70_r4_t2"/>
</dbReference>
<dbReference type="EMBL" id="JBIPKE010000012">
    <property type="protein sequence ID" value="MFH6982702.1"/>
    <property type="molecule type" value="Genomic_DNA"/>
</dbReference>
<dbReference type="NCBIfam" id="TIGR02937">
    <property type="entry name" value="sigma70-ECF"/>
    <property type="match status" value="1"/>
</dbReference>
<comment type="caution">
    <text evidence="9">The sequence shown here is derived from an EMBL/GenBank/DDBJ whole genome shotgun (WGS) entry which is preliminary data.</text>
</comment>
<evidence type="ECO:0000256" key="1">
    <source>
        <dbReference type="ARBA" id="ARBA00010641"/>
    </source>
</evidence>
<feature type="domain" description="RNA polymerase sigma-70 region 2" evidence="7">
    <location>
        <begin position="29"/>
        <end position="96"/>
    </location>
</feature>
<keyword evidence="3 6" id="KW-0731">Sigma factor</keyword>
<dbReference type="InterPro" id="IPR000838">
    <property type="entry name" value="RNA_pol_sigma70_ECF_CS"/>
</dbReference>
<dbReference type="InterPro" id="IPR013324">
    <property type="entry name" value="RNA_pol_sigma_r3/r4-like"/>
</dbReference>
<dbReference type="InterPro" id="IPR036388">
    <property type="entry name" value="WH-like_DNA-bd_sf"/>
</dbReference>
<dbReference type="PROSITE" id="PS01063">
    <property type="entry name" value="SIGMA70_ECF"/>
    <property type="match status" value="1"/>
</dbReference>
<evidence type="ECO:0000256" key="2">
    <source>
        <dbReference type="ARBA" id="ARBA00023015"/>
    </source>
</evidence>
<dbReference type="Gene3D" id="1.10.1740.10">
    <property type="match status" value="1"/>
</dbReference>
<dbReference type="InterPro" id="IPR013325">
    <property type="entry name" value="RNA_pol_sigma_r2"/>
</dbReference>
<keyword evidence="2 6" id="KW-0805">Transcription regulation</keyword>
<evidence type="ECO:0000313" key="10">
    <source>
        <dbReference type="Proteomes" id="UP001610063"/>
    </source>
</evidence>
<evidence type="ECO:0000256" key="6">
    <source>
        <dbReference type="RuleBase" id="RU000716"/>
    </source>
</evidence>
<name>A0ABW7N5J1_9BACT</name>
<keyword evidence="10" id="KW-1185">Reference proteome</keyword>
<dbReference type="SUPFAM" id="SSF88659">
    <property type="entry name" value="Sigma3 and sigma4 domains of RNA polymerase sigma factors"/>
    <property type="match status" value="1"/>
</dbReference>
<dbReference type="InterPro" id="IPR039425">
    <property type="entry name" value="RNA_pol_sigma-70-like"/>
</dbReference>
<dbReference type="Pfam" id="PF08281">
    <property type="entry name" value="Sigma70_r4_2"/>
    <property type="match status" value="1"/>
</dbReference>